<organism evidence="1 2">
    <name type="scientific">Candidatus Regiella insecticola</name>
    <dbReference type="NCBI Taxonomy" id="138073"/>
    <lineage>
        <taxon>Bacteria</taxon>
        <taxon>Pseudomonadati</taxon>
        <taxon>Pseudomonadota</taxon>
        <taxon>Gammaproteobacteria</taxon>
        <taxon>Enterobacterales</taxon>
        <taxon>Enterobacteriaceae</taxon>
        <taxon>aphid secondary symbionts</taxon>
        <taxon>Candidatus Regiella</taxon>
    </lineage>
</organism>
<dbReference type="EMBL" id="BLXO01000004">
    <property type="protein sequence ID" value="GFN46488.1"/>
    <property type="molecule type" value="Genomic_DNA"/>
</dbReference>
<dbReference type="Proteomes" id="UP000504714">
    <property type="component" value="Unassembled WGS sequence"/>
</dbReference>
<dbReference type="AlphaFoldDB" id="A0A6L2ZQM1"/>
<evidence type="ECO:0000313" key="1">
    <source>
        <dbReference type="EMBL" id="GFN46488.1"/>
    </source>
</evidence>
<accession>A0A6L2ZQM1</accession>
<proteinExistence type="predicted"/>
<gene>
    <name evidence="1" type="ORF">RINTU1_21400</name>
</gene>
<dbReference type="RefSeq" id="WP_176488136.1">
    <property type="nucleotide sequence ID" value="NZ_BLXO01000004.1"/>
</dbReference>
<protein>
    <submittedName>
        <fullName evidence="1">Uncharacterized protein</fullName>
    </submittedName>
</protein>
<comment type="caution">
    <text evidence="1">The sequence shown here is derived from an EMBL/GenBank/DDBJ whole genome shotgun (WGS) entry which is preliminary data.</text>
</comment>
<name>A0A6L2ZQM1_9ENTR</name>
<evidence type="ECO:0000313" key="2">
    <source>
        <dbReference type="Proteomes" id="UP000504714"/>
    </source>
</evidence>
<sequence length="107" mass="12018">MDGTPEGNHFVLINERKEKKGYFLLKIEHPFIMDEEDAPDALIVSENGEDYSWKLMPSKGAYLNPKNSNGNNKYISLGKSTVGAEGQVFITQHAFNDVDIPFKVTLI</sequence>
<reference evidence="1 2" key="1">
    <citation type="submission" date="2020-06" db="EMBL/GenBank/DDBJ databases">
        <title>The genome sequence of Candidatus Regiella insecticola strain Tut.</title>
        <authorList>
            <person name="Nikoh N."/>
            <person name="Tsuchida T."/>
            <person name="Koga R."/>
            <person name="Oshima K."/>
            <person name="Hattori M."/>
            <person name="Fukatsu T."/>
        </authorList>
    </citation>
    <scope>NUCLEOTIDE SEQUENCE [LARGE SCALE GENOMIC DNA]</scope>
    <source>
        <strain evidence="1 2">Tut</strain>
    </source>
</reference>